<feature type="region of interest" description="Disordered" evidence="1">
    <location>
        <begin position="18"/>
        <end position="48"/>
    </location>
</feature>
<evidence type="ECO:0000313" key="4">
    <source>
        <dbReference type="Proteomes" id="UP000595140"/>
    </source>
</evidence>
<reference evidence="3 4" key="1">
    <citation type="submission" date="2018-04" db="EMBL/GenBank/DDBJ databases">
        <authorList>
            <person name="Vogel A."/>
        </authorList>
    </citation>
    <scope>NUCLEOTIDE SEQUENCE [LARGE SCALE GENOMIC DNA]</scope>
</reference>
<evidence type="ECO:0000256" key="1">
    <source>
        <dbReference type="SAM" id="MobiDB-lite"/>
    </source>
</evidence>
<feature type="domain" description="Retrotransposon gag" evidence="2">
    <location>
        <begin position="135"/>
        <end position="230"/>
    </location>
</feature>
<dbReference type="AlphaFoldDB" id="A0A484KRY2"/>
<dbReference type="OrthoDB" id="2272416at2759"/>
<dbReference type="Proteomes" id="UP000595140">
    <property type="component" value="Unassembled WGS sequence"/>
</dbReference>
<feature type="region of interest" description="Disordered" evidence="1">
    <location>
        <begin position="263"/>
        <end position="323"/>
    </location>
</feature>
<feature type="compositionally biased region" description="Low complexity" evidence="1">
    <location>
        <begin position="29"/>
        <end position="45"/>
    </location>
</feature>
<keyword evidence="4" id="KW-1185">Reference proteome</keyword>
<dbReference type="Pfam" id="PF03732">
    <property type="entry name" value="Retrotrans_gag"/>
    <property type="match status" value="1"/>
</dbReference>
<name>A0A484KRY2_9ASTE</name>
<protein>
    <recommendedName>
        <fullName evidence="2">Retrotransposon gag domain-containing protein</fullName>
    </recommendedName>
</protein>
<feature type="compositionally biased region" description="Polar residues" evidence="1">
    <location>
        <begin position="305"/>
        <end position="316"/>
    </location>
</feature>
<feature type="compositionally biased region" description="Low complexity" evidence="1">
    <location>
        <begin position="354"/>
        <end position="363"/>
    </location>
</feature>
<organism evidence="3 4">
    <name type="scientific">Cuscuta campestris</name>
    <dbReference type="NCBI Taxonomy" id="132261"/>
    <lineage>
        <taxon>Eukaryota</taxon>
        <taxon>Viridiplantae</taxon>
        <taxon>Streptophyta</taxon>
        <taxon>Embryophyta</taxon>
        <taxon>Tracheophyta</taxon>
        <taxon>Spermatophyta</taxon>
        <taxon>Magnoliopsida</taxon>
        <taxon>eudicotyledons</taxon>
        <taxon>Gunneridae</taxon>
        <taxon>Pentapetalae</taxon>
        <taxon>asterids</taxon>
        <taxon>lamiids</taxon>
        <taxon>Solanales</taxon>
        <taxon>Convolvulaceae</taxon>
        <taxon>Cuscuteae</taxon>
        <taxon>Cuscuta</taxon>
        <taxon>Cuscuta subgen. Grammica</taxon>
        <taxon>Cuscuta sect. Cleistogrammica</taxon>
    </lineage>
</organism>
<dbReference type="EMBL" id="OOIL02000506">
    <property type="protein sequence ID" value="VFQ65907.1"/>
    <property type="molecule type" value="Genomic_DNA"/>
</dbReference>
<proteinExistence type="predicted"/>
<sequence length="411" mass="47486">MRSSLENSEVMDRIVNYDDDHHSEDDSVQQNDHQNMNMNQNVPQQEAPNSGLVGVPQIDHAMMMQLLQQVLIMNQNALAHVRQPEPRITLERLQKNGAEEFLSENIADPLIAFRWIERVRRVFENLKVPASEWADFAVMLLQGNAYEWWKRTTRDANHPAKVTWAYFEQVFKEEYIPESFVEEKREEFLHLEMGTMSLPEYRQLFDHLAEFGQDLVNTTKRRCDKFVKGMCPKLQKHMSTASRQDFGVMYEQAKEVVRTKEGLKLNTEQKPAKTSTQAASTSKVFHEKRSQSEYEIQVSKKAKSMPTQSVVSTSKGKQPRHPLCPRCNRYHPGECWWTLGLSQSQRTTAGSHVQRPQQQRPPQAATEQHAIAPARTYAMHGQIDPNPDADYVGTAADCRHASFEFRKQSSW</sequence>
<dbReference type="InterPro" id="IPR005162">
    <property type="entry name" value="Retrotrans_gag_dom"/>
</dbReference>
<feature type="region of interest" description="Disordered" evidence="1">
    <location>
        <begin position="347"/>
        <end position="368"/>
    </location>
</feature>
<gene>
    <name evidence="3" type="ORF">CCAM_LOCUS7683</name>
</gene>
<evidence type="ECO:0000313" key="3">
    <source>
        <dbReference type="EMBL" id="VFQ65907.1"/>
    </source>
</evidence>
<feature type="compositionally biased region" description="Polar residues" evidence="1">
    <location>
        <begin position="266"/>
        <end position="283"/>
    </location>
</feature>
<evidence type="ECO:0000259" key="2">
    <source>
        <dbReference type="Pfam" id="PF03732"/>
    </source>
</evidence>
<accession>A0A484KRY2</accession>